<keyword evidence="4" id="KW-1185">Reference proteome</keyword>
<dbReference type="InterPro" id="IPR005184">
    <property type="entry name" value="DUF306_Meta_HslJ"/>
</dbReference>
<dbReference type="Pfam" id="PF03724">
    <property type="entry name" value="META"/>
    <property type="match status" value="1"/>
</dbReference>
<protein>
    <submittedName>
        <fullName evidence="3">META domain-containing protein</fullName>
    </submittedName>
</protein>
<evidence type="ECO:0000256" key="1">
    <source>
        <dbReference type="SAM" id="SignalP"/>
    </source>
</evidence>
<feature type="domain" description="DUF306" evidence="2">
    <location>
        <begin position="67"/>
        <end position="162"/>
    </location>
</feature>
<dbReference type="EMBL" id="JAYFUL010000001">
    <property type="protein sequence ID" value="MEA5256469.1"/>
    <property type="molecule type" value="Genomic_DNA"/>
</dbReference>
<proteinExistence type="predicted"/>
<reference evidence="3 4" key="1">
    <citation type="submission" date="2023-12" db="EMBL/GenBank/DDBJ databases">
        <title>Novel species of the genus Arcicella isolated from rivers.</title>
        <authorList>
            <person name="Lu H."/>
        </authorList>
    </citation>
    <scope>NUCLEOTIDE SEQUENCE [LARGE SCALE GENOMIC DNA]</scope>
    <source>
        <strain evidence="3 4">LMG 21963</strain>
    </source>
</reference>
<comment type="caution">
    <text evidence="3">The sequence shown here is derived from an EMBL/GenBank/DDBJ whole genome shotgun (WGS) entry which is preliminary data.</text>
</comment>
<keyword evidence="1" id="KW-0732">Signal</keyword>
<evidence type="ECO:0000259" key="2">
    <source>
        <dbReference type="Pfam" id="PF03724"/>
    </source>
</evidence>
<dbReference type="InterPro" id="IPR038670">
    <property type="entry name" value="HslJ-like_sf"/>
</dbReference>
<name>A0ABU5QI16_9BACT</name>
<dbReference type="Gene3D" id="2.40.128.270">
    <property type="match status" value="1"/>
</dbReference>
<dbReference type="RefSeq" id="WP_323246257.1">
    <property type="nucleotide sequence ID" value="NZ_JAYFUL010000001.1"/>
</dbReference>
<evidence type="ECO:0000313" key="3">
    <source>
        <dbReference type="EMBL" id="MEA5256469.1"/>
    </source>
</evidence>
<feature type="chain" id="PRO_5045293079" evidence="1">
    <location>
        <begin position="21"/>
        <end position="180"/>
    </location>
</feature>
<gene>
    <name evidence="3" type="ORF">VB264_01665</name>
</gene>
<sequence length="180" mass="19635">MKKNLYHTLAVTLLTALVWACGITIDPTPLCGCSPVVTLPDILVGKWNFVGYIKEDSLNIDQEKLKASTPDFPADLELSFSKTSQNRKELTFTGSSSVNTYNGGITLGTGTTDSSWRAWTPITSGAIAQTKMAGSNEAMAFELKYLNGLSVGEKVKIEDGANILLRVKIPNDEMLFVRKR</sequence>
<evidence type="ECO:0000313" key="4">
    <source>
        <dbReference type="Proteomes" id="UP001304671"/>
    </source>
</evidence>
<organism evidence="3 4">
    <name type="scientific">Arcicella aquatica</name>
    <dbReference type="NCBI Taxonomy" id="217141"/>
    <lineage>
        <taxon>Bacteria</taxon>
        <taxon>Pseudomonadati</taxon>
        <taxon>Bacteroidota</taxon>
        <taxon>Cytophagia</taxon>
        <taxon>Cytophagales</taxon>
        <taxon>Flectobacillaceae</taxon>
        <taxon>Arcicella</taxon>
    </lineage>
</organism>
<feature type="signal peptide" evidence="1">
    <location>
        <begin position="1"/>
        <end position="20"/>
    </location>
</feature>
<dbReference type="Proteomes" id="UP001304671">
    <property type="component" value="Unassembled WGS sequence"/>
</dbReference>
<accession>A0ABU5QI16</accession>